<dbReference type="PROSITE" id="PS00622">
    <property type="entry name" value="HTH_LUXR_1"/>
    <property type="match status" value="1"/>
</dbReference>
<dbReference type="SUPFAM" id="SSF46894">
    <property type="entry name" value="C-terminal effector domain of the bipartite response regulators"/>
    <property type="match status" value="1"/>
</dbReference>
<dbReference type="EMBL" id="VOEJ01000001">
    <property type="protein sequence ID" value="TWR31461.1"/>
    <property type="molecule type" value="Genomic_DNA"/>
</dbReference>
<feature type="domain" description="HTH luxR-type" evidence="5">
    <location>
        <begin position="89"/>
        <end position="154"/>
    </location>
</feature>
<keyword evidence="4" id="KW-0472">Membrane</keyword>
<dbReference type="PANTHER" id="PTHR44688:SF25">
    <property type="entry name" value="HTH LUXR-TYPE DOMAIN-CONTAINING PROTEIN"/>
    <property type="match status" value="1"/>
</dbReference>
<dbReference type="InterPro" id="IPR016032">
    <property type="entry name" value="Sig_transdc_resp-reg_C-effctor"/>
</dbReference>
<evidence type="ECO:0000313" key="6">
    <source>
        <dbReference type="EMBL" id="TWR31461.1"/>
    </source>
</evidence>
<keyword evidence="1" id="KW-0805">Transcription regulation</keyword>
<feature type="transmembrane region" description="Helical" evidence="4">
    <location>
        <begin position="12"/>
        <end position="30"/>
    </location>
</feature>
<comment type="caution">
    <text evidence="6">The sequence shown here is derived from an EMBL/GenBank/DDBJ whole genome shotgun (WGS) entry which is preliminary data.</text>
</comment>
<dbReference type="AlphaFoldDB" id="A0A563UJD8"/>
<dbReference type="Pfam" id="PF00196">
    <property type="entry name" value="GerE"/>
    <property type="match status" value="1"/>
</dbReference>
<dbReference type="SMART" id="SM00421">
    <property type="entry name" value="HTH_LUXR"/>
    <property type="match status" value="1"/>
</dbReference>
<keyword evidence="3" id="KW-0804">Transcription</keyword>
<accession>A0A563UJD8</accession>
<dbReference type="GO" id="GO:0006355">
    <property type="term" value="P:regulation of DNA-templated transcription"/>
    <property type="evidence" value="ECO:0007669"/>
    <property type="project" value="InterPro"/>
</dbReference>
<dbReference type="PROSITE" id="PS50043">
    <property type="entry name" value="HTH_LUXR_2"/>
    <property type="match status" value="1"/>
</dbReference>
<keyword evidence="7" id="KW-1185">Reference proteome</keyword>
<keyword evidence="4" id="KW-0812">Transmembrane</keyword>
<dbReference type="GO" id="GO:0003677">
    <property type="term" value="F:DNA binding"/>
    <property type="evidence" value="ECO:0007669"/>
    <property type="project" value="UniProtKB-KW"/>
</dbReference>
<dbReference type="Gene3D" id="1.10.10.10">
    <property type="entry name" value="Winged helix-like DNA-binding domain superfamily/Winged helix DNA-binding domain"/>
    <property type="match status" value="1"/>
</dbReference>
<reference evidence="6 7" key="1">
    <citation type="submission" date="2019-07" db="EMBL/GenBank/DDBJ databases">
        <authorList>
            <person name="Kim J."/>
        </authorList>
    </citation>
    <scope>NUCLEOTIDE SEQUENCE [LARGE SCALE GENOMIC DNA]</scope>
    <source>
        <strain evidence="7">dk17</strain>
    </source>
</reference>
<proteinExistence type="predicted"/>
<dbReference type="RefSeq" id="WP_146380358.1">
    <property type="nucleotide sequence ID" value="NZ_VOEJ01000001.1"/>
</dbReference>
<dbReference type="InterPro" id="IPR036388">
    <property type="entry name" value="WH-like_DNA-bd_sf"/>
</dbReference>
<evidence type="ECO:0000256" key="1">
    <source>
        <dbReference type="ARBA" id="ARBA00023015"/>
    </source>
</evidence>
<gene>
    <name evidence="6" type="ORF">FPZ43_03015</name>
</gene>
<feature type="transmembrane region" description="Helical" evidence="4">
    <location>
        <begin position="42"/>
        <end position="59"/>
    </location>
</feature>
<dbReference type="OrthoDB" id="9807565at2"/>
<dbReference type="PANTHER" id="PTHR44688">
    <property type="entry name" value="DNA-BINDING TRANSCRIPTIONAL ACTIVATOR DEVR_DOSR"/>
    <property type="match status" value="1"/>
</dbReference>
<keyword evidence="4" id="KW-1133">Transmembrane helix</keyword>
<dbReference type="InterPro" id="IPR000792">
    <property type="entry name" value="Tscrpt_reg_LuxR_C"/>
</dbReference>
<organism evidence="6 7">
    <name type="scientific">Mucilaginibacter pallidiroseus</name>
    <dbReference type="NCBI Taxonomy" id="2599295"/>
    <lineage>
        <taxon>Bacteria</taxon>
        <taxon>Pseudomonadati</taxon>
        <taxon>Bacteroidota</taxon>
        <taxon>Sphingobacteriia</taxon>
        <taxon>Sphingobacteriales</taxon>
        <taxon>Sphingobacteriaceae</taxon>
        <taxon>Mucilaginibacter</taxon>
    </lineage>
</organism>
<keyword evidence="2" id="KW-0238">DNA-binding</keyword>
<dbReference type="PRINTS" id="PR00038">
    <property type="entry name" value="HTHLUXR"/>
</dbReference>
<evidence type="ECO:0000259" key="5">
    <source>
        <dbReference type="PROSITE" id="PS50043"/>
    </source>
</evidence>
<dbReference type="CDD" id="cd06170">
    <property type="entry name" value="LuxR_C_like"/>
    <property type="match status" value="1"/>
</dbReference>
<evidence type="ECO:0000313" key="7">
    <source>
        <dbReference type="Proteomes" id="UP000320042"/>
    </source>
</evidence>
<dbReference type="Proteomes" id="UP000320042">
    <property type="component" value="Unassembled WGS sequence"/>
</dbReference>
<evidence type="ECO:0000256" key="2">
    <source>
        <dbReference type="ARBA" id="ARBA00023125"/>
    </source>
</evidence>
<name>A0A563UJD8_9SPHI</name>
<evidence type="ECO:0000256" key="3">
    <source>
        <dbReference type="ARBA" id="ARBA00023163"/>
    </source>
</evidence>
<sequence>MSTTLLMRNRSLIIYGFSLALLMVLLKWLEWKFIITDHAVELYAGLIAAVFLGVGVWLTKKLSKPKQQTVYVDREIVVRPTDDFVFNDAEFSRLGLSRREVEVLQLIASGASNQQIADELYVSVNTVKTHTSRLFEKLNVKRRTQAVDMGKKLSIIP</sequence>
<protein>
    <submittedName>
        <fullName evidence="6">Response regulator transcription factor</fullName>
    </submittedName>
</protein>
<evidence type="ECO:0000256" key="4">
    <source>
        <dbReference type="SAM" id="Phobius"/>
    </source>
</evidence>